<name>A0A179GHL2_PURLI</name>
<protein>
    <submittedName>
        <fullName evidence="1">Uncharacterized protein</fullName>
    </submittedName>
</protein>
<evidence type="ECO:0000313" key="1">
    <source>
        <dbReference type="EMBL" id="OAQ77356.1"/>
    </source>
</evidence>
<sequence length="231" mass="26228">MSGEHPTFAIPELRAYRWSSSDTDELDSSEAVDMPEMPVVEAHNSPIALKEIPNDEKLTGVENYEVWKATMTLNLQVLGLKEHYDGTVRRPAPGHPDEGKFDDDQAKTLCYIWGGLSLQMRQTLVRSGWTAKSTPQQTLYAIFKEVSAPAMVQTPLTPDEESDPAARRQRALEAENFCLRARQEKLRAVIDIIRELIEEQAPHLYETVTDIEDYILVGESQIYVPTMEDYM</sequence>
<organism evidence="1 2">
    <name type="scientific">Purpureocillium lilacinum</name>
    <name type="common">Paecilomyces lilacinus</name>
    <dbReference type="NCBI Taxonomy" id="33203"/>
    <lineage>
        <taxon>Eukaryota</taxon>
        <taxon>Fungi</taxon>
        <taxon>Dikarya</taxon>
        <taxon>Ascomycota</taxon>
        <taxon>Pezizomycotina</taxon>
        <taxon>Sordariomycetes</taxon>
        <taxon>Hypocreomycetidae</taxon>
        <taxon>Hypocreales</taxon>
        <taxon>Ophiocordycipitaceae</taxon>
        <taxon>Purpureocillium</taxon>
    </lineage>
</organism>
<accession>A0A179GHL2</accession>
<evidence type="ECO:0000313" key="2">
    <source>
        <dbReference type="Proteomes" id="UP000078240"/>
    </source>
</evidence>
<gene>
    <name evidence="1" type="ORF">VFPBJ_07828</name>
</gene>
<dbReference type="Proteomes" id="UP000078240">
    <property type="component" value="Unassembled WGS sequence"/>
</dbReference>
<reference evidence="1 2" key="1">
    <citation type="submission" date="2016-01" db="EMBL/GenBank/DDBJ databases">
        <title>Biosynthesis of antibiotic leucinostatins and their inhibition on Phytophthora in bio-control Purpureocillium lilacinum.</title>
        <authorList>
            <person name="Wang G."/>
            <person name="Liu Z."/>
            <person name="Lin R."/>
            <person name="Li E."/>
            <person name="Mao Z."/>
            <person name="Ling J."/>
            <person name="Yin W."/>
            <person name="Xie B."/>
        </authorList>
    </citation>
    <scope>NUCLEOTIDE SEQUENCE [LARGE SCALE GENOMIC DNA]</scope>
    <source>
        <strain evidence="1">PLBJ-1</strain>
    </source>
</reference>
<dbReference type="EMBL" id="LSBH01000006">
    <property type="protein sequence ID" value="OAQ77356.1"/>
    <property type="molecule type" value="Genomic_DNA"/>
</dbReference>
<proteinExistence type="predicted"/>
<comment type="caution">
    <text evidence="1">The sequence shown here is derived from an EMBL/GenBank/DDBJ whole genome shotgun (WGS) entry which is preliminary data.</text>
</comment>
<dbReference type="AlphaFoldDB" id="A0A179GHL2"/>